<proteinExistence type="predicted"/>
<dbReference type="KEGG" id="spha:D3Y57_12890"/>
<dbReference type="EMBL" id="CP032829">
    <property type="protein sequence ID" value="AYJ86691.1"/>
    <property type="molecule type" value="Genomic_DNA"/>
</dbReference>
<evidence type="ECO:0000313" key="1">
    <source>
        <dbReference type="EMBL" id="AYJ86691.1"/>
    </source>
</evidence>
<dbReference type="AlphaFoldDB" id="A0A494TLJ6"/>
<evidence type="ECO:0000313" key="2">
    <source>
        <dbReference type="Proteomes" id="UP000276254"/>
    </source>
</evidence>
<accession>A0A494TLJ6</accession>
<keyword evidence="2" id="KW-1185">Reference proteome</keyword>
<reference evidence="1 2" key="1">
    <citation type="submission" date="2018-09" db="EMBL/GenBank/DDBJ databases">
        <title>Sphingomonas peninsula sp. nov., isolated from fildes peninsula, Antarctic soil.</title>
        <authorList>
            <person name="Yingchao G."/>
        </authorList>
    </citation>
    <scope>NUCLEOTIDE SEQUENCE [LARGE SCALE GENOMIC DNA]</scope>
    <source>
        <strain evidence="1 2">YZ-8</strain>
    </source>
</reference>
<dbReference type="OrthoDB" id="9784724at2"/>
<dbReference type="Proteomes" id="UP000276254">
    <property type="component" value="Chromosome"/>
</dbReference>
<organism evidence="1 2">
    <name type="scientific">Sphingomonas paeninsulae</name>
    <dbReference type="NCBI Taxonomy" id="2319844"/>
    <lineage>
        <taxon>Bacteria</taxon>
        <taxon>Pseudomonadati</taxon>
        <taxon>Pseudomonadota</taxon>
        <taxon>Alphaproteobacteria</taxon>
        <taxon>Sphingomonadales</taxon>
        <taxon>Sphingomonadaceae</taxon>
        <taxon>Sphingomonas</taxon>
    </lineage>
</organism>
<sequence>MGLLAYIDALKASGETAMFPDLRVKGARGTLFPGYGEWWGRYLKAHNAFPQGEGRKQSREFRHHWTTAGRRSGLSESALEYIQGHSTANKSANAGYGQRAPLGYEIDKLEFAGLDLSDVRPWC</sequence>
<name>A0A494TLJ6_SPHPE</name>
<protein>
    <recommendedName>
        <fullName evidence="3">Integrase</fullName>
    </recommendedName>
</protein>
<gene>
    <name evidence="1" type="ORF">D3Y57_12890</name>
</gene>
<evidence type="ECO:0008006" key="3">
    <source>
        <dbReference type="Google" id="ProtNLM"/>
    </source>
</evidence>